<proteinExistence type="predicted"/>
<protein>
    <recommendedName>
        <fullName evidence="2">ASCH domain-containing protein</fullName>
    </recommendedName>
</protein>
<dbReference type="PANTHER" id="PTHR34204">
    <property type="entry name" value="RNA-BINDING ASCH DOMAIN PROTEIN"/>
    <property type="match status" value="1"/>
</dbReference>
<evidence type="ECO:0000256" key="1">
    <source>
        <dbReference type="SAM" id="MobiDB-lite"/>
    </source>
</evidence>
<sequence length="456" mass="50377">MDESHEHDHECDHQPPPSPGVSPVQLKDCIQELLKFTLDGTLVGLDIGLSKDYCSNLLKDDPVCPNPNNTSHTTGFSEGVPTYPLYKLLASALYHSISFATFHRPYVTMALIHDDTSFKQKEDEWIELVVEKGSELLKVLKNVDFELHVQEPFFSQLKDGVKTVEGRCAVGDNNRIVSGALILLNKCLVLQVQDVCRYASFSEMLEAESLTKVLPGVKAIEEGVEIYRKFYSEEKERSNGVLAICVTKPAAQPYISLASILSVSMLDLKEIIQSLKFKDAIHHGGASTGMHSSPTYNGMLSSSNFNIFTFIQGLSYGGLQRLLGFVHTVGTTVEALPPPRSTLLSSFLLPHNPNVESSTLTDGARALAKHVNRSSSKYWGAYGGSDSNKNKLAKDAISHLIAHCCWLNLHIVPPHGVVYEIRIADGYGARWSEDGTKFIGFLEPYMEDGHSKGWKH</sequence>
<comment type="caution">
    <text evidence="3">The sequence shown here is derived from an EMBL/GenBank/DDBJ whole genome shotgun (WGS) entry which is preliminary data.</text>
</comment>
<dbReference type="InterPro" id="IPR007374">
    <property type="entry name" value="ASCH_domain"/>
</dbReference>
<keyword evidence="4" id="KW-1185">Reference proteome</keyword>
<dbReference type="CDD" id="cd06555">
    <property type="entry name" value="ASCH_PF0470_like"/>
    <property type="match status" value="1"/>
</dbReference>
<dbReference type="Proteomes" id="UP000593564">
    <property type="component" value="Unassembled WGS sequence"/>
</dbReference>
<organism evidence="3 4">
    <name type="scientific">Camellia sinensis</name>
    <name type="common">Tea plant</name>
    <name type="synonym">Thea sinensis</name>
    <dbReference type="NCBI Taxonomy" id="4442"/>
    <lineage>
        <taxon>Eukaryota</taxon>
        <taxon>Viridiplantae</taxon>
        <taxon>Streptophyta</taxon>
        <taxon>Embryophyta</taxon>
        <taxon>Tracheophyta</taxon>
        <taxon>Spermatophyta</taxon>
        <taxon>Magnoliopsida</taxon>
        <taxon>eudicotyledons</taxon>
        <taxon>Gunneridae</taxon>
        <taxon>Pentapetalae</taxon>
        <taxon>asterids</taxon>
        <taxon>Ericales</taxon>
        <taxon>Theaceae</taxon>
        <taxon>Camellia</taxon>
    </lineage>
</organism>
<dbReference type="Pfam" id="PF04266">
    <property type="entry name" value="ASCH"/>
    <property type="match status" value="1"/>
</dbReference>
<feature type="compositionally biased region" description="Basic and acidic residues" evidence="1">
    <location>
        <begin position="1"/>
        <end position="13"/>
    </location>
</feature>
<feature type="region of interest" description="Disordered" evidence="1">
    <location>
        <begin position="1"/>
        <end position="22"/>
    </location>
</feature>
<accession>A0A7J7GRP1</accession>
<dbReference type="SUPFAM" id="SSF88697">
    <property type="entry name" value="PUA domain-like"/>
    <property type="match status" value="1"/>
</dbReference>
<dbReference type="SMART" id="SM01022">
    <property type="entry name" value="ASCH"/>
    <property type="match status" value="1"/>
</dbReference>
<dbReference type="PANTHER" id="PTHR34204:SF2">
    <property type="entry name" value="RNA-BINDING ASCH DOMAIN PROTEIN"/>
    <property type="match status" value="1"/>
</dbReference>
<dbReference type="InterPro" id="IPR015947">
    <property type="entry name" value="PUA-like_sf"/>
</dbReference>
<name>A0A7J7GRP1_CAMSI</name>
<feature type="domain" description="ASCH" evidence="2">
    <location>
        <begin position="147"/>
        <end position="250"/>
    </location>
</feature>
<dbReference type="Gene3D" id="2.30.130.30">
    <property type="entry name" value="Hypothetical protein"/>
    <property type="match status" value="1"/>
</dbReference>
<dbReference type="EMBL" id="JACBKZ010000009">
    <property type="protein sequence ID" value="KAF5942088.1"/>
    <property type="molecule type" value="Genomic_DNA"/>
</dbReference>
<evidence type="ECO:0000313" key="4">
    <source>
        <dbReference type="Proteomes" id="UP000593564"/>
    </source>
</evidence>
<reference evidence="3 4" key="2">
    <citation type="submission" date="2020-07" db="EMBL/GenBank/DDBJ databases">
        <title>Genome assembly of wild tea tree DASZ reveals pedigree and selection history of tea varieties.</title>
        <authorList>
            <person name="Zhang W."/>
        </authorList>
    </citation>
    <scope>NUCLEOTIDE SEQUENCE [LARGE SCALE GENOMIC DNA]</scope>
    <source>
        <strain evidence="4">cv. G240</strain>
        <tissue evidence="3">Leaf</tissue>
    </source>
</reference>
<reference evidence="4" key="1">
    <citation type="journal article" date="2020" name="Nat. Commun.">
        <title>Genome assembly of wild tea tree DASZ reveals pedigree and selection history of tea varieties.</title>
        <authorList>
            <person name="Zhang W."/>
            <person name="Zhang Y."/>
            <person name="Qiu H."/>
            <person name="Guo Y."/>
            <person name="Wan H."/>
            <person name="Zhang X."/>
            <person name="Scossa F."/>
            <person name="Alseekh S."/>
            <person name="Zhang Q."/>
            <person name="Wang P."/>
            <person name="Xu L."/>
            <person name="Schmidt M.H."/>
            <person name="Jia X."/>
            <person name="Li D."/>
            <person name="Zhu A."/>
            <person name="Guo F."/>
            <person name="Chen W."/>
            <person name="Ni D."/>
            <person name="Usadel B."/>
            <person name="Fernie A.R."/>
            <person name="Wen W."/>
        </authorList>
    </citation>
    <scope>NUCLEOTIDE SEQUENCE [LARGE SCALE GENOMIC DNA]</scope>
    <source>
        <strain evidence="4">cv. G240</strain>
    </source>
</reference>
<evidence type="ECO:0000259" key="2">
    <source>
        <dbReference type="SMART" id="SM01022"/>
    </source>
</evidence>
<gene>
    <name evidence="3" type="ORF">HYC85_019730</name>
</gene>
<dbReference type="AlphaFoldDB" id="A0A7J7GRP1"/>
<evidence type="ECO:0000313" key="3">
    <source>
        <dbReference type="EMBL" id="KAF5942088.1"/>
    </source>
</evidence>